<dbReference type="SUPFAM" id="SSF53335">
    <property type="entry name" value="S-adenosyl-L-methionine-dependent methyltransferases"/>
    <property type="match status" value="1"/>
</dbReference>
<evidence type="ECO:0000259" key="4">
    <source>
        <dbReference type="Pfam" id="PF08241"/>
    </source>
</evidence>
<dbReference type="RefSeq" id="WP_184969249.1">
    <property type="nucleotide sequence ID" value="NZ_JACHIN010000011.1"/>
</dbReference>
<evidence type="ECO:0000313" key="5">
    <source>
        <dbReference type="EMBL" id="MBB5081682.1"/>
    </source>
</evidence>
<name>A0A7W8A8R4_9ACTN</name>
<dbReference type="Gene3D" id="3.40.50.150">
    <property type="entry name" value="Vaccinia Virus protein VP39"/>
    <property type="match status" value="1"/>
</dbReference>
<evidence type="ECO:0000256" key="3">
    <source>
        <dbReference type="ARBA" id="ARBA00022679"/>
    </source>
</evidence>
<proteinExistence type="inferred from homology"/>
<dbReference type="Proteomes" id="UP000568380">
    <property type="component" value="Unassembled WGS sequence"/>
</dbReference>
<dbReference type="InterPro" id="IPR013216">
    <property type="entry name" value="Methyltransf_11"/>
</dbReference>
<dbReference type="PANTHER" id="PTHR44942:SF4">
    <property type="entry name" value="METHYLTRANSFERASE TYPE 11 DOMAIN-CONTAINING PROTEIN"/>
    <property type="match status" value="1"/>
</dbReference>
<keyword evidence="3 5" id="KW-0808">Transferase</keyword>
<accession>A0A7W8A8R4</accession>
<dbReference type="PANTHER" id="PTHR44942">
    <property type="entry name" value="METHYLTRANSF_11 DOMAIN-CONTAINING PROTEIN"/>
    <property type="match status" value="1"/>
</dbReference>
<sequence>MPTISPGREPHEHREIAESFGNDAERYDRARPRYPEALVERVAAAGPAVLDVGCGTGIASRQFQAAGRRVLGVEPDARMAAMARRLGVEVEVATFEDWQADGRVFDAVAAAQAWHWVDPVAGAAKAAGVLRPGGVLAVFWNVAQPPAELSEALADLHVRLVPDSPFDPRAWAGRGEPYAPMLATAAGGIAEAGGFGEPERWRQDWQAPCTREQWLDQLPTSGMFTRLRPELVAELLEGAGAAVDRLGGTFTMRYTSVAVLATRLTG</sequence>
<reference evidence="5 6" key="1">
    <citation type="submission" date="2020-08" db="EMBL/GenBank/DDBJ databases">
        <title>Genomic Encyclopedia of Type Strains, Phase IV (KMG-IV): sequencing the most valuable type-strain genomes for metagenomic binning, comparative biology and taxonomic classification.</title>
        <authorList>
            <person name="Goeker M."/>
        </authorList>
    </citation>
    <scope>NUCLEOTIDE SEQUENCE [LARGE SCALE GENOMIC DNA]</scope>
    <source>
        <strain evidence="5 6">DSM 45385</strain>
    </source>
</reference>
<keyword evidence="2 5" id="KW-0489">Methyltransferase</keyword>
<dbReference type="Pfam" id="PF08241">
    <property type="entry name" value="Methyltransf_11"/>
    <property type="match status" value="1"/>
</dbReference>
<feature type="domain" description="Methyltransferase type 11" evidence="4">
    <location>
        <begin position="50"/>
        <end position="137"/>
    </location>
</feature>
<dbReference type="CDD" id="cd02440">
    <property type="entry name" value="AdoMet_MTases"/>
    <property type="match status" value="1"/>
</dbReference>
<gene>
    <name evidence="5" type="ORF">HNR40_007177</name>
</gene>
<dbReference type="GO" id="GO:0008757">
    <property type="term" value="F:S-adenosylmethionine-dependent methyltransferase activity"/>
    <property type="evidence" value="ECO:0007669"/>
    <property type="project" value="InterPro"/>
</dbReference>
<evidence type="ECO:0000256" key="2">
    <source>
        <dbReference type="ARBA" id="ARBA00022603"/>
    </source>
</evidence>
<dbReference type="InterPro" id="IPR029063">
    <property type="entry name" value="SAM-dependent_MTases_sf"/>
</dbReference>
<keyword evidence="6" id="KW-1185">Reference proteome</keyword>
<comment type="similarity">
    <text evidence="1">Belongs to the methyltransferase superfamily.</text>
</comment>
<dbReference type="GO" id="GO:0032259">
    <property type="term" value="P:methylation"/>
    <property type="evidence" value="ECO:0007669"/>
    <property type="project" value="UniProtKB-KW"/>
</dbReference>
<organism evidence="5 6">
    <name type="scientific">Nonomuraea endophytica</name>
    <dbReference type="NCBI Taxonomy" id="714136"/>
    <lineage>
        <taxon>Bacteria</taxon>
        <taxon>Bacillati</taxon>
        <taxon>Actinomycetota</taxon>
        <taxon>Actinomycetes</taxon>
        <taxon>Streptosporangiales</taxon>
        <taxon>Streptosporangiaceae</taxon>
        <taxon>Nonomuraea</taxon>
    </lineage>
</organism>
<comment type="caution">
    <text evidence="5">The sequence shown here is derived from an EMBL/GenBank/DDBJ whole genome shotgun (WGS) entry which is preliminary data.</text>
</comment>
<dbReference type="EMBL" id="JACHIN010000011">
    <property type="protein sequence ID" value="MBB5081682.1"/>
    <property type="molecule type" value="Genomic_DNA"/>
</dbReference>
<protein>
    <submittedName>
        <fullName evidence="5">SAM-dependent methyltransferase</fullName>
    </submittedName>
</protein>
<dbReference type="InterPro" id="IPR051052">
    <property type="entry name" value="Diverse_substrate_MTase"/>
</dbReference>
<evidence type="ECO:0000313" key="6">
    <source>
        <dbReference type="Proteomes" id="UP000568380"/>
    </source>
</evidence>
<evidence type="ECO:0000256" key="1">
    <source>
        <dbReference type="ARBA" id="ARBA00008361"/>
    </source>
</evidence>
<dbReference type="AlphaFoldDB" id="A0A7W8A8R4"/>